<dbReference type="AlphaFoldDB" id="A0AA96LH21"/>
<feature type="compositionally biased region" description="Polar residues" evidence="1">
    <location>
        <begin position="40"/>
        <end position="56"/>
    </location>
</feature>
<sequence length="166" mass="17800">MSDQDYRTASEGRPEESKESKESKANKEGSSVEASEAQEQRTSIGEQAQAAESVTVTPHALRERLAQGEELFFLDVRDPDKYAAGSFTHESGRAVNFPYAVMQEEAAARTGAESWEDKLPRKGRIVTVCTTGGKAGKAAALLRSKGFDAVSLEGGLTAWKAGESEG</sequence>
<feature type="region of interest" description="Disordered" evidence="1">
    <location>
        <begin position="1"/>
        <end position="56"/>
    </location>
</feature>
<evidence type="ECO:0000313" key="4">
    <source>
        <dbReference type="Proteomes" id="UP001305702"/>
    </source>
</evidence>
<feature type="compositionally biased region" description="Basic and acidic residues" evidence="1">
    <location>
        <begin position="1"/>
        <end position="27"/>
    </location>
</feature>
<gene>
    <name evidence="3" type="ORF">MJA45_02405</name>
</gene>
<dbReference type="Pfam" id="PF00581">
    <property type="entry name" value="Rhodanese"/>
    <property type="match status" value="1"/>
</dbReference>
<accession>A0AA96LH21</accession>
<dbReference type="CDD" id="cd00158">
    <property type="entry name" value="RHOD"/>
    <property type="match status" value="1"/>
</dbReference>
<reference evidence="3 4" key="1">
    <citation type="submission" date="2022-02" db="EMBL/GenBank/DDBJ databases">
        <title>Paenibacillus sp. MBLB1776 Whole Genome Shotgun Sequencing.</title>
        <authorList>
            <person name="Hwang C.Y."/>
            <person name="Cho E.-S."/>
            <person name="Seo M.-J."/>
        </authorList>
    </citation>
    <scope>NUCLEOTIDE SEQUENCE [LARGE SCALE GENOMIC DNA]</scope>
    <source>
        <strain evidence="3 4">MBLB1776</strain>
    </source>
</reference>
<proteinExistence type="predicted"/>
<evidence type="ECO:0000256" key="1">
    <source>
        <dbReference type="SAM" id="MobiDB-lite"/>
    </source>
</evidence>
<protein>
    <submittedName>
        <fullName evidence="3">Rhodanese-like domain-containing protein</fullName>
    </submittedName>
</protein>
<dbReference type="KEGG" id="paun:MJA45_02405"/>
<dbReference type="InterPro" id="IPR036873">
    <property type="entry name" value="Rhodanese-like_dom_sf"/>
</dbReference>
<evidence type="ECO:0000313" key="3">
    <source>
        <dbReference type="EMBL" id="WNQ11930.1"/>
    </source>
</evidence>
<keyword evidence="4" id="KW-1185">Reference proteome</keyword>
<name>A0AA96LH21_9BACL</name>
<dbReference type="SMART" id="SM00450">
    <property type="entry name" value="RHOD"/>
    <property type="match status" value="1"/>
</dbReference>
<dbReference type="PANTHER" id="PTHR45431:SF3">
    <property type="entry name" value="RHODANESE-LIKE DOMAIN-CONTAINING PROTEIN 15, CHLOROPLASTIC"/>
    <property type="match status" value="1"/>
</dbReference>
<evidence type="ECO:0000259" key="2">
    <source>
        <dbReference type="PROSITE" id="PS50206"/>
    </source>
</evidence>
<feature type="domain" description="Rhodanese" evidence="2">
    <location>
        <begin position="67"/>
        <end position="164"/>
    </location>
</feature>
<dbReference type="SUPFAM" id="SSF52821">
    <property type="entry name" value="Rhodanese/Cell cycle control phosphatase"/>
    <property type="match status" value="1"/>
</dbReference>
<dbReference type="Gene3D" id="3.40.250.10">
    <property type="entry name" value="Rhodanese-like domain"/>
    <property type="match status" value="1"/>
</dbReference>
<dbReference type="RefSeq" id="WP_315605706.1">
    <property type="nucleotide sequence ID" value="NZ_CP130318.1"/>
</dbReference>
<dbReference type="InterPro" id="IPR052367">
    <property type="entry name" value="Thiosulfate_ST/Rhodanese-like"/>
</dbReference>
<dbReference type="PROSITE" id="PS50206">
    <property type="entry name" value="RHODANESE_3"/>
    <property type="match status" value="1"/>
</dbReference>
<dbReference type="InterPro" id="IPR001763">
    <property type="entry name" value="Rhodanese-like_dom"/>
</dbReference>
<dbReference type="PANTHER" id="PTHR45431">
    <property type="entry name" value="RHODANESE-LIKE DOMAIN-CONTAINING PROTEIN 15, CHLOROPLASTIC"/>
    <property type="match status" value="1"/>
</dbReference>
<dbReference type="Proteomes" id="UP001305702">
    <property type="component" value="Chromosome"/>
</dbReference>
<dbReference type="EMBL" id="CP130318">
    <property type="protein sequence ID" value="WNQ11930.1"/>
    <property type="molecule type" value="Genomic_DNA"/>
</dbReference>
<organism evidence="3 4">
    <name type="scientific">Paenibacillus aurantius</name>
    <dbReference type="NCBI Taxonomy" id="2918900"/>
    <lineage>
        <taxon>Bacteria</taxon>
        <taxon>Bacillati</taxon>
        <taxon>Bacillota</taxon>
        <taxon>Bacilli</taxon>
        <taxon>Bacillales</taxon>
        <taxon>Paenibacillaceae</taxon>
        <taxon>Paenibacillus</taxon>
    </lineage>
</organism>